<evidence type="ECO:0000313" key="21">
    <source>
        <dbReference type="Proteomes" id="UP000264820"/>
    </source>
</evidence>
<comment type="subcellular location">
    <subcellularLocation>
        <location evidence="1">Golgi apparatus membrane</location>
        <topology evidence="1">Peripheral membrane protein</topology>
    </subcellularLocation>
</comment>
<dbReference type="Ensembl" id="ENSHCOT00000020862.1">
    <property type="protein sequence ID" value="ENSHCOP00000013508.1"/>
    <property type="gene ID" value="ENSHCOG00000000469.1"/>
</dbReference>
<evidence type="ECO:0000256" key="5">
    <source>
        <dbReference type="ARBA" id="ARBA00022723"/>
    </source>
</evidence>
<dbReference type="PANTHER" id="PTHR11042:SF183">
    <property type="entry name" value="MEMBRANE-ASSOCIATED TYROSINE- AND THREONINE-SPECIFIC CDC2-INHIBITORY KINASE"/>
    <property type="match status" value="1"/>
</dbReference>
<proteinExistence type="inferred from homology"/>
<dbReference type="GO" id="GO:0005524">
    <property type="term" value="F:ATP binding"/>
    <property type="evidence" value="ECO:0007669"/>
    <property type="project" value="UniProtKB-UniRule"/>
</dbReference>
<dbReference type="InterPro" id="IPR011009">
    <property type="entry name" value="Kinase-like_dom_sf"/>
</dbReference>
<dbReference type="STRING" id="109280.ENSHCOP00000013508"/>
<evidence type="ECO:0000256" key="6">
    <source>
        <dbReference type="ARBA" id="ARBA00022741"/>
    </source>
</evidence>
<dbReference type="PROSITE" id="PS00107">
    <property type="entry name" value="PROTEIN_KINASE_ATP"/>
    <property type="match status" value="1"/>
</dbReference>
<evidence type="ECO:0000256" key="15">
    <source>
        <dbReference type="ARBA" id="ARBA00048679"/>
    </source>
</evidence>
<keyword evidence="5" id="KW-0479">Metal-binding</keyword>
<dbReference type="GO" id="GO:0051321">
    <property type="term" value="P:meiotic cell cycle"/>
    <property type="evidence" value="ECO:0007669"/>
    <property type="project" value="TreeGrafter"/>
</dbReference>
<feature type="binding site" evidence="16">
    <location>
        <position position="152"/>
    </location>
    <ligand>
        <name>ATP</name>
        <dbReference type="ChEBI" id="CHEBI:30616"/>
    </ligand>
</feature>
<keyword evidence="12" id="KW-0131">Cell cycle</keyword>
<dbReference type="Pfam" id="PF00069">
    <property type="entry name" value="Pkinase"/>
    <property type="match status" value="1"/>
</dbReference>
<evidence type="ECO:0000256" key="3">
    <source>
        <dbReference type="ARBA" id="ARBA00022527"/>
    </source>
</evidence>
<feature type="region of interest" description="Disordered" evidence="18">
    <location>
        <begin position="55"/>
        <end position="76"/>
    </location>
</feature>
<dbReference type="GO" id="GO:0004674">
    <property type="term" value="F:protein serine/threonine kinase activity"/>
    <property type="evidence" value="ECO:0007669"/>
    <property type="project" value="UniProtKB-KW"/>
</dbReference>
<dbReference type="PROSITE" id="PS00108">
    <property type="entry name" value="PROTEIN_KINASE_ST"/>
    <property type="match status" value="1"/>
</dbReference>
<feature type="compositionally biased region" description="Low complexity" evidence="18">
    <location>
        <begin position="55"/>
        <end position="65"/>
    </location>
</feature>
<keyword evidence="9" id="KW-0460">Magnesium</keyword>
<reference evidence="20" key="1">
    <citation type="submission" date="2025-08" db="UniProtKB">
        <authorList>
            <consortium name="Ensembl"/>
        </authorList>
    </citation>
    <scope>IDENTIFICATION</scope>
</reference>
<keyword evidence="6 16" id="KW-0547">Nucleotide-binding</keyword>
<dbReference type="OMA" id="PCTPPKD"/>
<keyword evidence="11" id="KW-0472">Membrane</keyword>
<dbReference type="SMART" id="SM00220">
    <property type="entry name" value="S_TKc"/>
    <property type="match status" value="1"/>
</dbReference>
<dbReference type="GO" id="GO:0110031">
    <property type="term" value="P:negative regulation of G2/MI transition of meiotic cell cycle"/>
    <property type="evidence" value="ECO:0007669"/>
    <property type="project" value="TreeGrafter"/>
</dbReference>
<evidence type="ECO:0000256" key="14">
    <source>
        <dbReference type="ARBA" id="ARBA00047899"/>
    </source>
</evidence>
<evidence type="ECO:0000256" key="4">
    <source>
        <dbReference type="ARBA" id="ARBA00022679"/>
    </source>
</evidence>
<evidence type="ECO:0000256" key="7">
    <source>
        <dbReference type="ARBA" id="ARBA00022777"/>
    </source>
</evidence>
<keyword evidence="8 16" id="KW-0067">ATP-binding</keyword>
<dbReference type="SUPFAM" id="SSF56112">
    <property type="entry name" value="Protein kinase-like (PK-like)"/>
    <property type="match status" value="1"/>
</dbReference>
<evidence type="ECO:0000256" key="12">
    <source>
        <dbReference type="ARBA" id="ARBA00023306"/>
    </source>
</evidence>
<sequence>MVVLVRPPLSSGPPKEGTMSPSVDTAVTRVLPLPTHFAHAEQSFSLKKRRHPFCSSSTSNSSVSTPDQLSRSLPPLAPSKESLSVSRFFQQKASPWTPLSCSLSQLAPPESVYDPKKQQSYFNQCFTMLGLLGRGSFGEVYKVSDGRLYAVKRSLNRYRGNSDRNRKVREARNHERVCPHPHILNLVAAWEECGRLYIQTELCHTSLLLHRGAWWYLCDLLSALDHLHSRSFVHMDLKPANVLVTASGRLKLGDFGLLLELNESSLEKVREDDPGGDPRYMAPELLRGEYGPAADVFSLGVSILELACNIEVPNGGEGWQQIRHGHLPEVARGLSTDLQKVLQMMLSPEPSERPTVPELLALPAVRKHRWKRHAYLIFTETMLTLAFFCRVIWSHLGLLILIQGGPLGPHPTRPGHPPTSTPATVTRHPRTLLAPQVPLTVWTPGRPDDLHSAAIATEAVWTTSPASGPKTCCVSLRKLPWRHSRDLGV</sequence>
<name>A0A3Q2Y8U2_HIPCM</name>
<evidence type="ECO:0000256" key="13">
    <source>
        <dbReference type="ARBA" id="ARBA00037982"/>
    </source>
</evidence>
<dbReference type="GO" id="GO:0000139">
    <property type="term" value="C:Golgi membrane"/>
    <property type="evidence" value="ECO:0007669"/>
    <property type="project" value="UniProtKB-SubCell"/>
</dbReference>
<evidence type="ECO:0000259" key="19">
    <source>
        <dbReference type="PROSITE" id="PS50011"/>
    </source>
</evidence>
<dbReference type="InterPro" id="IPR008271">
    <property type="entry name" value="Ser/Thr_kinase_AS"/>
</dbReference>
<comment type="catalytic activity">
    <reaction evidence="14">
        <text>L-threonyl-[protein] + ATP = O-phospho-L-threonyl-[protein] + ADP + H(+)</text>
        <dbReference type="Rhea" id="RHEA:46608"/>
        <dbReference type="Rhea" id="RHEA-COMP:11060"/>
        <dbReference type="Rhea" id="RHEA-COMP:11605"/>
        <dbReference type="ChEBI" id="CHEBI:15378"/>
        <dbReference type="ChEBI" id="CHEBI:30013"/>
        <dbReference type="ChEBI" id="CHEBI:30616"/>
        <dbReference type="ChEBI" id="CHEBI:61977"/>
        <dbReference type="ChEBI" id="CHEBI:456216"/>
        <dbReference type="EC" id="2.7.11.1"/>
    </reaction>
</comment>
<evidence type="ECO:0000256" key="11">
    <source>
        <dbReference type="ARBA" id="ARBA00023136"/>
    </source>
</evidence>
<evidence type="ECO:0000256" key="2">
    <source>
        <dbReference type="ARBA" id="ARBA00012513"/>
    </source>
</evidence>
<dbReference type="PANTHER" id="PTHR11042">
    <property type="entry name" value="EUKARYOTIC TRANSLATION INITIATION FACTOR 2-ALPHA KINASE EIF2-ALPHA KINASE -RELATED"/>
    <property type="match status" value="1"/>
</dbReference>
<evidence type="ECO:0000256" key="17">
    <source>
        <dbReference type="RuleBase" id="RU000304"/>
    </source>
</evidence>
<feature type="region of interest" description="Disordered" evidence="18">
    <location>
        <begin position="1"/>
        <end position="22"/>
    </location>
</feature>
<dbReference type="InterPro" id="IPR050339">
    <property type="entry name" value="CC_SR_Kinase"/>
</dbReference>
<comment type="catalytic activity">
    <reaction evidence="15">
        <text>L-seryl-[protein] + ATP = O-phospho-L-seryl-[protein] + ADP + H(+)</text>
        <dbReference type="Rhea" id="RHEA:17989"/>
        <dbReference type="Rhea" id="RHEA-COMP:9863"/>
        <dbReference type="Rhea" id="RHEA-COMP:11604"/>
        <dbReference type="ChEBI" id="CHEBI:15378"/>
        <dbReference type="ChEBI" id="CHEBI:29999"/>
        <dbReference type="ChEBI" id="CHEBI:30616"/>
        <dbReference type="ChEBI" id="CHEBI:83421"/>
        <dbReference type="ChEBI" id="CHEBI:456216"/>
        <dbReference type="EC" id="2.7.11.1"/>
    </reaction>
</comment>
<dbReference type="PROSITE" id="PS50011">
    <property type="entry name" value="PROTEIN_KINASE_DOM"/>
    <property type="match status" value="1"/>
</dbReference>
<evidence type="ECO:0000256" key="10">
    <source>
        <dbReference type="ARBA" id="ARBA00023034"/>
    </source>
</evidence>
<keyword evidence="21" id="KW-1185">Reference proteome</keyword>
<evidence type="ECO:0000256" key="1">
    <source>
        <dbReference type="ARBA" id="ARBA00004395"/>
    </source>
</evidence>
<dbReference type="InterPro" id="IPR000719">
    <property type="entry name" value="Prot_kinase_dom"/>
</dbReference>
<keyword evidence="10" id="KW-0333">Golgi apparatus</keyword>
<accession>A0A3Q2Y8U2</accession>
<dbReference type="FunFam" id="1.10.510.10:FF:000315">
    <property type="entry name" value="membrane-associated tyrosine- and threonine-specific cdc2-inhibitory kinase"/>
    <property type="match status" value="1"/>
</dbReference>
<organism evidence="20 21">
    <name type="scientific">Hippocampus comes</name>
    <name type="common">Tiger tail seahorse</name>
    <dbReference type="NCBI Taxonomy" id="109280"/>
    <lineage>
        <taxon>Eukaryota</taxon>
        <taxon>Metazoa</taxon>
        <taxon>Chordata</taxon>
        <taxon>Craniata</taxon>
        <taxon>Vertebrata</taxon>
        <taxon>Euteleostomi</taxon>
        <taxon>Actinopterygii</taxon>
        <taxon>Neopterygii</taxon>
        <taxon>Teleostei</taxon>
        <taxon>Neoteleostei</taxon>
        <taxon>Acanthomorphata</taxon>
        <taxon>Syngnathiaria</taxon>
        <taxon>Syngnathiformes</taxon>
        <taxon>Syngnathoidei</taxon>
        <taxon>Syngnathidae</taxon>
        <taxon>Hippocampus</taxon>
    </lineage>
</organism>
<comment type="similarity">
    <text evidence="13">Belongs to the protein kinase superfamily. Ser/Thr protein kinase family. GCN2 subfamily.</text>
</comment>
<reference evidence="20" key="2">
    <citation type="submission" date="2025-09" db="UniProtKB">
        <authorList>
            <consortium name="Ensembl"/>
        </authorList>
    </citation>
    <scope>IDENTIFICATION</scope>
</reference>
<evidence type="ECO:0000256" key="9">
    <source>
        <dbReference type="ARBA" id="ARBA00022842"/>
    </source>
</evidence>
<dbReference type="GO" id="GO:0005634">
    <property type="term" value="C:nucleus"/>
    <property type="evidence" value="ECO:0007669"/>
    <property type="project" value="TreeGrafter"/>
</dbReference>
<dbReference type="GO" id="GO:0046872">
    <property type="term" value="F:metal ion binding"/>
    <property type="evidence" value="ECO:0007669"/>
    <property type="project" value="UniProtKB-KW"/>
</dbReference>
<evidence type="ECO:0000256" key="8">
    <source>
        <dbReference type="ARBA" id="ARBA00022840"/>
    </source>
</evidence>
<dbReference type="InterPro" id="IPR017441">
    <property type="entry name" value="Protein_kinase_ATP_BS"/>
</dbReference>
<dbReference type="AlphaFoldDB" id="A0A3Q2Y8U2"/>
<evidence type="ECO:0000313" key="20">
    <source>
        <dbReference type="Ensembl" id="ENSHCOP00000013508.1"/>
    </source>
</evidence>
<feature type="domain" description="Protein kinase" evidence="19">
    <location>
        <begin position="126"/>
        <end position="376"/>
    </location>
</feature>
<dbReference type="EC" id="2.7.11.1" evidence="2"/>
<dbReference type="GeneTree" id="ENSGT00940000159427"/>
<dbReference type="Gene3D" id="3.30.200.20">
    <property type="entry name" value="Phosphorylase Kinase, domain 1"/>
    <property type="match status" value="1"/>
</dbReference>
<dbReference type="Gene3D" id="1.10.510.10">
    <property type="entry name" value="Transferase(Phosphotransferase) domain 1"/>
    <property type="match status" value="1"/>
</dbReference>
<evidence type="ECO:0000256" key="18">
    <source>
        <dbReference type="SAM" id="MobiDB-lite"/>
    </source>
</evidence>
<keyword evidence="3 17" id="KW-0723">Serine/threonine-protein kinase</keyword>
<protein>
    <recommendedName>
        <fullName evidence="2">non-specific serine/threonine protein kinase</fullName>
        <ecNumber evidence="2">2.7.11.1</ecNumber>
    </recommendedName>
</protein>
<evidence type="ECO:0000256" key="16">
    <source>
        <dbReference type="PROSITE-ProRule" id="PRU10141"/>
    </source>
</evidence>
<keyword evidence="4" id="KW-0808">Transferase</keyword>
<dbReference type="Proteomes" id="UP000264820">
    <property type="component" value="Unplaced"/>
</dbReference>
<keyword evidence="7" id="KW-0418">Kinase</keyword>